<dbReference type="PANTHER" id="PTHR42083">
    <property type="entry name" value="MARVEL DOMAIN-CONTAINING PROTEIN"/>
    <property type="match status" value="1"/>
</dbReference>
<keyword evidence="3" id="KW-1185">Reference proteome</keyword>
<dbReference type="EMBL" id="JAPQKT010000002">
    <property type="protein sequence ID" value="KAJ5240980.1"/>
    <property type="molecule type" value="Genomic_DNA"/>
</dbReference>
<evidence type="ECO:0000313" key="2">
    <source>
        <dbReference type="EMBL" id="KAJ5240980.1"/>
    </source>
</evidence>
<dbReference type="GO" id="GO:0016020">
    <property type="term" value="C:membrane"/>
    <property type="evidence" value="ECO:0007669"/>
    <property type="project" value="UniProtKB-SubCell"/>
</dbReference>
<dbReference type="PANTHER" id="PTHR42083:SF1">
    <property type="entry name" value="MARVEL DOMAIN-CONTAINING PROTEIN"/>
    <property type="match status" value="1"/>
</dbReference>
<sequence>MSFIFLKVLELGYNRHKKNKAAKKAQKEAELYGQQPPYPTNTYPNQPYPMSEYPPNIGPGTDTRFSQPPGTPQSKRAKLAYMLVSAIRFFQFVFGLTVIGLYGRDVRHDHKYKDTWNSKWIYALVTGGLATITAIIHLVIPFLMRRSGSASARAGSSNPALQLPQFGWEFVLCVLWLTLFGLFGKMYIGVYPEKKGEGDLKESGLGDSGRIDRMRHACWIDLINLLLWVFTSSWILLKWLKARRQAGTSVDAEKADEGSI</sequence>
<dbReference type="OrthoDB" id="5363290at2759"/>
<protein>
    <recommendedName>
        <fullName evidence="4">MARVEL domain-containing protein</fullName>
    </recommendedName>
</protein>
<feature type="transmembrane region" description="Helical" evidence="1">
    <location>
        <begin position="120"/>
        <end position="145"/>
    </location>
</feature>
<accession>A0A9W9PAP9</accession>
<reference evidence="2" key="1">
    <citation type="submission" date="2022-11" db="EMBL/GenBank/DDBJ databases">
        <authorList>
            <person name="Petersen C."/>
        </authorList>
    </citation>
    <scope>NUCLEOTIDE SEQUENCE</scope>
    <source>
        <strain evidence="2">IBT 23319</strain>
    </source>
</reference>
<dbReference type="Proteomes" id="UP001147733">
    <property type="component" value="Unassembled WGS sequence"/>
</dbReference>
<keyword evidence="1" id="KW-0812">Transmembrane</keyword>
<feature type="transmembrane region" description="Helical" evidence="1">
    <location>
        <begin position="219"/>
        <end position="237"/>
    </location>
</feature>
<keyword evidence="1" id="KW-1133">Transmembrane helix</keyword>
<keyword evidence="1" id="KW-0472">Membrane</keyword>
<dbReference type="RefSeq" id="XP_056503985.1">
    <property type="nucleotide sequence ID" value="XM_056641491.1"/>
</dbReference>
<evidence type="ECO:0000313" key="3">
    <source>
        <dbReference type="Proteomes" id="UP001147733"/>
    </source>
</evidence>
<proteinExistence type="predicted"/>
<gene>
    <name evidence="2" type="ORF">N7469_002571</name>
</gene>
<dbReference type="AlphaFoldDB" id="A0A9W9PAP9"/>
<evidence type="ECO:0008006" key="4">
    <source>
        <dbReference type="Google" id="ProtNLM"/>
    </source>
</evidence>
<name>A0A9W9PAP9_PENCI</name>
<feature type="transmembrane region" description="Helical" evidence="1">
    <location>
        <begin position="166"/>
        <end position="188"/>
    </location>
</feature>
<evidence type="ECO:0000256" key="1">
    <source>
        <dbReference type="SAM" id="Phobius"/>
    </source>
</evidence>
<dbReference type="GeneID" id="81380658"/>
<comment type="caution">
    <text evidence="2">The sequence shown here is derived from an EMBL/GenBank/DDBJ whole genome shotgun (WGS) entry which is preliminary data.</text>
</comment>
<organism evidence="2 3">
    <name type="scientific">Penicillium citrinum</name>
    <dbReference type="NCBI Taxonomy" id="5077"/>
    <lineage>
        <taxon>Eukaryota</taxon>
        <taxon>Fungi</taxon>
        <taxon>Dikarya</taxon>
        <taxon>Ascomycota</taxon>
        <taxon>Pezizomycotina</taxon>
        <taxon>Eurotiomycetes</taxon>
        <taxon>Eurotiomycetidae</taxon>
        <taxon>Eurotiales</taxon>
        <taxon>Aspergillaceae</taxon>
        <taxon>Penicillium</taxon>
    </lineage>
</organism>
<reference evidence="2" key="2">
    <citation type="journal article" date="2023" name="IMA Fungus">
        <title>Comparative genomic study of the Penicillium genus elucidates a diverse pangenome and 15 lateral gene transfer events.</title>
        <authorList>
            <person name="Petersen C."/>
            <person name="Sorensen T."/>
            <person name="Nielsen M.R."/>
            <person name="Sondergaard T.E."/>
            <person name="Sorensen J.L."/>
            <person name="Fitzpatrick D.A."/>
            <person name="Frisvad J.C."/>
            <person name="Nielsen K.L."/>
        </authorList>
    </citation>
    <scope>NUCLEOTIDE SEQUENCE</scope>
    <source>
        <strain evidence="2">IBT 23319</strain>
    </source>
</reference>
<feature type="transmembrane region" description="Helical" evidence="1">
    <location>
        <begin position="79"/>
        <end position="100"/>
    </location>
</feature>